<evidence type="ECO:0000313" key="6">
    <source>
        <dbReference type="EMBL" id="MFB5189105.1"/>
    </source>
</evidence>
<dbReference type="PANTHER" id="PTHR30419">
    <property type="entry name" value="HTH-TYPE TRANSCRIPTIONAL REGULATOR YBHD"/>
    <property type="match status" value="1"/>
</dbReference>
<dbReference type="InterPro" id="IPR036388">
    <property type="entry name" value="WH-like_DNA-bd_sf"/>
</dbReference>
<reference evidence="6 7" key="1">
    <citation type="journal article" date="2024" name="Int. J. Mol. Sci.">
        <title>Exploration of Alicyclobacillus spp. Genome in Search of Antibiotic Resistance.</title>
        <authorList>
            <person name="Bucka-Kolendo J."/>
            <person name="Kiousi D.E."/>
            <person name="Dekowska A."/>
            <person name="Mikolajczuk-Szczyrba A."/>
            <person name="Karadedos D.M."/>
            <person name="Michael P."/>
            <person name="Galanis A."/>
            <person name="Sokolowska B."/>
        </authorList>
    </citation>
    <scope>NUCLEOTIDE SEQUENCE [LARGE SCALE GENOMIC DNA]</scope>
    <source>
        <strain evidence="6 7">KKP 3000</strain>
    </source>
</reference>
<keyword evidence="3" id="KW-0238">DNA-binding</keyword>
<dbReference type="CDD" id="cd05466">
    <property type="entry name" value="PBP2_LTTR_substrate"/>
    <property type="match status" value="1"/>
</dbReference>
<keyword evidence="7" id="KW-1185">Reference proteome</keyword>
<dbReference type="InterPro" id="IPR000847">
    <property type="entry name" value="LysR_HTH_N"/>
</dbReference>
<evidence type="ECO:0000313" key="7">
    <source>
        <dbReference type="Proteomes" id="UP001579974"/>
    </source>
</evidence>
<name>A0ABV5AB86_9BACL</name>
<evidence type="ECO:0000259" key="5">
    <source>
        <dbReference type="PROSITE" id="PS50931"/>
    </source>
</evidence>
<dbReference type="Gene3D" id="1.10.10.10">
    <property type="entry name" value="Winged helix-like DNA-binding domain superfamily/Winged helix DNA-binding domain"/>
    <property type="match status" value="1"/>
</dbReference>
<dbReference type="InterPro" id="IPR050950">
    <property type="entry name" value="HTH-type_LysR_regulators"/>
</dbReference>
<dbReference type="PRINTS" id="PR00039">
    <property type="entry name" value="HTHLYSR"/>
</dbReference>
<comment type="caution">
    <text evidence="6">The sequence shown here is derived from an EMBL/GenBank/DDBJ whole genome shotgun (WGS) entry which is preliminary data.</text>
</comment>
<dbReference type="RefSeq" id="WP_275472749.1">
    <property type="nucleotide sequence ID" value="NZ_CP162940.1"/>
</dbReference>
<keyword evidence="2" id="KW-0805">Transcription regulation</keyword>
<evidence type="ECO:0000256" key="1">
    <source>
        <dbReference type="ARBA" id="ARBA00009437"/>
    </source>
</evidence>
<dbReference type="InterPro" id="IPR005119">
    <property type="entry name" value="LysR_subst-bd"/>
</dbReference>
<dbReference type="EMBL" id="JBDXSU010000002">
    <property type="protein sequence ID" value="MFB5189105.1"/>
    <property type="molecule type" value="Genomic_DNA"/>
</dbReference>
<dbReference type="SUPFAM" id="SSF53850">
    <property type="entry name" value="Periplasmic binding protein-like II"/>
    <property type="match status" value="1"/>
</dbReference>
<dbReference type="Pfam" id="PF03466">
    <property type="entry name" value="LysR_substrate"/>
    <property type="match status" value="1"/>
</dbReference>
<feature type="domain" description="HTH lysR-type" evidence="5">
    <location>
        <begin position="1"/>
        <end position="58"/>
    </location>
</feature>
<dbReference type="PANTHER" id="PTHR30419:SF8">
    <property type="entry name" value="NITROGEN ASSIMILATION TRANSCRIPTIONAL ACTIVATOR-RELATED"/>
    <property type="match status" value="1"/>
</dbReference>
<dbReference type="Pfam" id="PF00126">
    <property type="entry name" value="HTH_1"/>
    <property type="match status" value="1"/>
</dbReference>
<evidence type="ECO:0000256" key="2">
    <source>
        <dbReference type="ARBA" id="ARBA00023015"/>
    </source>
</evidence>
<proteinExistence type="inferred from homology"/>
<dbReference type="Gene3D" id="3.40.190.290">
    <property type="match status" value="1"/>
</dbReference>
<evidence type="ECO:0000256" key="4">
    <source>
        <dbReference type="ARBA" id="ARBA00023163"/>
    </source>
</evidence>
<evidence type="ECO:0000256" key="3">
    <source>
        <dbReference type="ARBA" id="ARBA00023125"/>
    </source>
</evidence>
<dbReference type="InterPro" id="IPR036390">
    <property type="entry name" value="WH_DNA-bd_sf"/>
</dbReference>
<sequence length="310" mass="35411">MELRQLEYFAAVCKELHFTKAAERVGISQPNLSLQVKSLEEEIGTPLFDRIGKRIALTEAGSILFRHTQSMFQNLQNALHEIEELHSQKGGSLSVGALPSELDFRLTPMFISFFQQYPNVRLKIVSEVDLAELVLSNEIDIGISVKPLFDRRLVIRPLSREEYGVVASKDHELSSKESISLSELKGLPIVIYPKDFWGRGFVENWCQQHGFNLNVVVETSSNPSLFYFVKENIGVAIHAYSLLESMDHLNLRFIPIHDYPPVREMSIIYRADKYLSHAALAFIHFVEERLKDYGSPRNRMAREDGIDVDS</sequence>
<dbReference type="SUPFAM" id="SSF46785">
    <property type="entry name" value="Winged helix' DNA-binding domain"/>
    <property type="match status" value="1"/>
</dbReference>
<comment type="similarity">
    <text evidence="1">Belongs to the LysR transcriptional regulatory family.</text>
</comment>
<dbReference type="Proteomes" id="UP001579974">
    <property type="component" value="Unassembled WGS sequence"/>
</dbReference>
<gene>
    <name evidence="6" type="ORF">KKP3000_002103</name>
</gene>
<protein>
    <submittedName>
        <fullName evidence="6">LysR family transcriptional regulator</fullName>
    </submittedName>
</protein>
<dbReference type="PROSITE" id="PS50931">
    <property type="entry name" value="HTH_LYSR"/>
    <property type="match status" value="1"/>
</dbReference>
<organism evidence="6 7">
    <name type="scientific">Alicyclobacillus fastidiosus</name>
    <dbReference type="NCBI Taxonomy" id="392011"/>
    <lineage>
        <taxon>Bacteria</taxon>
        <taxon>Bacillati</taxon>
        <taxon>Bacillota</taxon>
        <taxon>Bacilli</taxon>
        <taxon>Bacillales</taxon>
        <taxon>Alicyclobacillaceae</taxon>
        <taxon>Alicyclobacillus</taxon>
    </lineage>
</organism>
<keyword evidence="4" id="KW-0804">Transcription</keyword>
<accession>A0ABV5AB86</accession>